<name>A0A972SJH9_9BURK</name>
<keyword evidence="4" id="KW-1185">Reference proteome</keyword>
<proteinExistence type="predicted"/>
<accession>A0A972SJH9</accession>
<evidence type="ECO:0000313" key="3">
    <source>
        <dbReference type="EMBL" id="NPT57134.1"/>
    </source>
</evidence>
<evidence type="ECO:0000256" key="1">
    <source>
        <dbReference type="SAM" id="Phobius"/>
    </source>
</evidence>
<dbReference type="EMBL" id="WOEZ01000092">
    <property type="protein sequence ID" value="NPT56428.1"/>
    <property type="molecule type" value="Genomic_DNA"/>
</dbReference>
<gene>
    <name evidence="2" type="ORF">GNZ13_18015</name>
    <name evidence="3" type="ORF">GNZ13_21770</name>
</gene>
<keyword evidence="1" id="KW-1133">Transmembrane helix</keyword>
<dbReference type="EMBL" id="WOEZ01000117">
    <property type="protein sequence ID" value="NPT57134.1"/>
    <property type="molecule type" value="Genomic_DNA"/>
</dbReference>
<keyword evidence="1" id="KW-0812">Transmembrane</keyword>
<evidence type="ECO:0000313" key="4">
    <source>
        <dbReference type="Proteomes" id="UP000655523"/>
    </source>
</evidence>
<dbReference type="Proteomes" id="UP000655523">
    <property type="component" value="Unassembled WGS sequence"/>
</dbReference>
<organism evidence="3 4">
    <name type="scientific">Paraburkholderia elongata</name>
    <dbReference type="NCBI Taxonomy" id="2675747"/>
    <lineage>
        <taxon>Bacteria</taxon>
        <taxon>Pseudomonadati</taxon>
        <taxon>Pseudomonadota</taxon>
        <taxon>Betaproteobacteria</taxon>
        <taxon>Burkholderiales</taxon>
        <taxon>Burkholderiaceae</taxon>
        <taxon>Paraburkholderia</taxon>
    </lineage>
</organism>
<evidence type="ECO:0000313" key="2">
    <source>
        <dbReference type="EMBL" id="NPT56428.1"/>
    </source>
</evidence>
<reference evidence="3 4" key="1">
    <citation type="submission" date="2019-11" db="EMBL/GenBank/DDBJ databases">
        <title>Metabolism of dissolved organic matter in forest soils.</title>
        <authorList>
            <person name="Cyle K.T."/>
            <person name="Wilhelm R.C."/>
            <person name="Martinez C.E."/>
        </authorList>
    </citation>
    <scope>NUCLEOTIDE SEQUENCE [LARGE SCALE GENOMIC DNA]</scope>
    <source>
        <strain evidence="3 4">5N</strain>
    </source>
</reference>
<comment type="caution">
    <text evidence="3">The sequence shown here is derived from an EMBL/GenBank/DDBJ whole genome shotgun (WGS) entry which is preliminary data.</text>
</comment>
<feature type="transmembrane region" description="Helical" evidence="1">
    <location>
        <begin position="47"/>
        <end position="65"/>
    </location>
</feature>
<keyword evidence="1" id="KW-0472">Membrane</keyword>
<dbReference type="RefSeq" id="WP_172166805.1">
    <property type="nucleotide sequence ID" value="NZ_WOEZ01000092.1"/>
</dbReference>
<protein>
    <submittedName>
        <fullName evidence="3">Uncharacterized protein</fullName>
    </submittedName>
</protein>
<dbReference type="AlphaFoldDB" id="A0A972SJH9"/>
<feature type="transmembrane region" description="Helical" evidence="1">
    <location>
        <begin position="77"/>
        <end position="95"/>
    </location>
</feature>
<sequence>MMMKKPPRNWLKVAVLVLLGLIGFGVAGTRACEWSEEFPGMICAAGSSYAQFLSLTGVASILAAVMARRCGADEDTLTFVGAVCGAAVLFATLSTTY</sequence>